<name>A0A7H1Q3F7_9ACTN</name>
<dbReference type="AlphaFoldDB" id="A0A7H1Q3F7"/>
<feature type="region of interest" description="Disordered" evidence="2">
    <location>
        <begin position="158"/>
        <end position="212"/>
    </location>
</feature>
<evidence type="ECO:0000256" key="3">
    <source>
        <dbReference type="SAM" id="Phobius"/>
    </source>
</evidence>
<dbReference type="EMBL" id="CP051006">
    <property type="protein sequence ID" value="QNT94837.1"/>
    <property type="molecule type" value="Genomic_DNA"/>
</dbReference>
<dbReference type="Proteomes" id="UP000516422">
    <property type="component" value="Chromosome"/>
</dbReference>
<dbReference type="GeneID" id="91464116"/>
<feature type="transmembrane region" description="Helical" evidence="3">
    <location>
        <begin position="38"/>
        <end position="61"/>
    </location>
</feature>
<keyword evidence="1" id="KW-0175">Coiled coil</keyword>
<evidence type="ECO:0000256" key="1">
    <source>
        <dbReference type="SAM" id="Coils"/>
    </source>
</evidence>
<proteinExistence type="predicted"/>
<evidence type="ECO:0000313" key="5">
    <source>
        <dbReference type="Proteomes" id="UP000516422"/>
    </source>
</evidence>
<feature type="coiled-coil region" evidence="1">
    <location>
        <begin position="118"/>
        <end position="145"/>
    </location>
</feature>
<dbReference type="RefSeq" id="WP_157854391.1">
    <property type="nucleotide sequence ID" value="NZ_CP051006.1"/>
</dbReference>
<accession>A0A7H1Q3F7</accession>
<dbReference type="KEGG" id="sgf:HEP81_04564"/>
<feature type="compositionally biased region" description="Basic and acidic residues" evidence="2">
    <location>
        <begin position="199"/>
        <end position="212"/>
    </location>
</feature>
<sequence length="212" mass="24283">MPGKTAASAVGGFAAGLLLAVADIDGISTDDISGKLLLVGLLFLPASIVTAVAMTALRRWLAAEDARRRRDVENLTEQRRLLRWDFNRRSRELDEREDRLNRLSESDQDSYRRLVIRLDQAYTEIAELQHAYKLLEEENEELCSDFTGLVMGHMQERADNFSRRQRTSSRRPALPERQRARAEGTVPKIPRSRRIQRQPQDEPQHHSRPAEG</sequence>
<organism evidence="4 5">
    <name type="scientific">Streptomyces griseofuscus</name>
    <dbReference type="NCBI Taxonomy" id="146922"/>
    <lineage>
        <taxon>Bacteria</taxon>
        <taxon>Bacillati</taxon>
        <taxon>Actinomycetota</taxon>
        <taxon>Actinomycetes</taxon>
        <taxon>Kitasatosporales</taxon>
        <taxon>Streptomycetaceae</taxon>
        <taxon>Streptomyces</taxon>
    </lineage>
</organism>
<protein>
    <submittedName>
        <fullName evidence="4">Uncharacterized protein</fullName>
    </submittedName>
</protein>
<gene>
    <name evidence="4" type="ORF">HEP81_04564</name>
</gene>
<evidence type="ECO:0000256" key="2">
    <source>
        <dbReference type="SAM" id="MobiDB-lite"/>
    </source>
</evidence>
<keyword evidence="3" id="KW-0472">Membrane</keyword>
<keyword evidence="3" id="KW-0812">Transmembrane</keyword>
<keyword evidence="3" id="KW-1133">Transmembrane helix</keyword>
<evidence type="ECO:0000313" key="4">
    <source>
        <dbReference type="EMBL" id="QNT94837.1"/>
    </source>
</evidence>
<reference evidence="4 5" key="1">
    <citation type="submission" date="2020-04" db="EMBL/GenBank/DDBJ databases">
        <title>Characterization and engineering of Streptomyces griseofuscus DSM40191 as a potential heterologous host for expression of BGCs.</title>
        <authorList>
            <person name="Gren T."/>
            <person name="Whitford C.M."/>
            <person name="Mohite O.S."/>
            <person name="Joergensen T.S."/>
            <person name="Nielsen J.B."/>
            <person name="Lee S.Y."/>
            <person name="Weber T."/>
        </authorList>
    </citation>
    <scope>NUCLEOTIDE SEQUENCE [LARGE SCALE GENOMIC DNA]</scope>
    <source>
        <strain evidence="4 5">DSM 40191</strain>
    </source>
</reference>
<feature type="compositionally biased region" description="Basic and acidic residues" evidence="2">
    <location>
        <begin position="173"/>
        <end position="182"/>
    </location>
</feature>